<dbReference type="InterPro" id="IPR036397">
    <property type="entry name" value="RNaseH_sf"/>
</dbReference>
<keyword evidence="3" id="KW-1185">Reference proteome</keyword>
<dbReference type="STRING" id="10195.A0A3M7Q3R9"/>
<evidence type="ECO:0000313" key="3">
    <source>
        <dbReference type="Proteomes" id="UP000276133"/>
    </source>
</evidence>
<reference evidence="2 3" key="1">
    <citation type="journal article" date="2018" name="Sci. Rep.">
        <title>Genomic signatures of local adaptation to the degree of environmental predictability in rotifers.</title>
        <authorList>
            <person name="Franch-Gras L."/>
            <person name="Hahn C."/>
            <person name="Garcia-Roger E.M."/>
            <person name="Carmona M.J."/>
            <person name="Serra M."/>
            <person name="Gomez A."/>
        </authorList>
    </citation>
    <scope>NUCLEOTIDE SEQUENCE [LARGE SCALE GENOMIC DNA]</scope>
    <source>
        <strain evidence="2">HYR1</strain>
    </source>
</reference>
<protein>
    <submittedName>
        <fullName evidence="2">Transposable element Tcb1</fullName>
    </submittedName>
</protein>
<proteinExistence type="predicted"/>
<dbReference type="Pfam" id="PF01498">
    <property type="entry name" value="HTH_Tnp_Tc3_2"/>
    <property type="match status" value="1"/>
</dbReference>
<dbReference type="OrthoDB" id="4843387at2759"/>
<feature type="domain" description="Transposase Tc1-like" evidence="1">
    <location>
        <begin position="68"/>
        <end position="142"/>
    </location>
</feature>
<dbReference type="PANTHER" id="PTHR23022">
    <property type="entry name" value="TRANSPOSABLE ELEMENT-RELATED"/>
    <property type="match status" value="1"/>
</dbReference>
<dbReference type="PANTHER" id="PTHR23022:SF135">
    <property type="entry name" value="SI:DKEY-77F5.3"/>
    <property type="match status" value="1"/>
</dbReference>
<evidence type="ECO:0000313" key="2">
    <source>
        <dbReference type="EMBL" id="RNA05621.1"/>
    </source>
</evidence>
<dbReference type="AlphaFoldDB" id="A0A3M7Q3R9"/>
<dbReference type="InterPro" id="IPR002492">
    <property type="entry name" value="Transposase_Tc1-like"/>
</dbReference>
<comment type="caution">
    <text evidence="2">The sequence shown here is derived from an EMBL/GenBank/DDBJ whole genome shotgun (WGS) entry which is preliminary data.</text>
</comment>
<dbReference type="Gene3D" id="3.30.420.10">
    <property type="entry name" value="Ribonuclease H-like superfamily/Ribonuclease H"/>
    <property type="match status" value="1"/>
</dbReference>
<dbReference type="EMBL" id="REGN01007655">
    <property type="protein sequence ID" value="RNA05621.1"/>
    <property type="molecule type" value="Genomic_DNA"/>
</dbReference>
<dbReference type="GO" id="GO:0006313">
    <property type="term" value="P:DNA transposition"/>
    <property type="evidence" value="ECO:0007669"/>
    <property type="project" value="InterPro"/>
</dbReference>
<dbReference type="InterPro" id="IPR052338">
    <property type="entry name" value="Transposase_5"/>
</dbReference>
<gene>
    <name evidence="2" type="ORF">BpHYR1_005433</name>
</gene>
<accession>A0A3M7Q3R9</accession>
<dbReference type="GO" id="GO:0003677">
    <property type="term" value="F:DNA binding"/>
    <property type="evidence" value="ECO:0007669"/>
    <property type="project" value="InterPro"/>
</dbReference>
<organism evidence="2 3">
    <name type="scientific">Brachionus plicatilis</name>
    <name type="common">Marine rotifer</name>
    <name type="synonym">Brachionus muelleri</name>
    <dbReference type="NCBI Taxonomy" id="10195"/>
    <lineage>
        <taxon>Eukaryota</taxon>
        <taxon>Metazoa</taxon>
        <taxon>Spiralia</taxon>
        <taxon>Gnathifera</taxon>
        <taxon>Rotifera</taxon>
        <taxon>Eurotatoria</taxon>
        <taxon>Monogononta</taxon>
        <taxon>Pseudotrocha</taxon>
        <taxon>Ploima</taxon>
        <taxon>Brachionidae</taxon>
        <taxon>Brachionus</taxon>
    </lineage>
</organism>
<sequence>MGRKRIETQVKWQIVAYYKLNYHPNQIAALCNCSRVCVVNTIRNWKENGGVGNKSRSGRPRVSTEKEDRMLFKLARKNPRWSVRKLTGEWRTYQSSKSSIGRSTVNKRLLDFQLESYNETEKQLLSKEDKKKRLKWCLERKNWSFEKRSSVLFSDESNFQLVNRKTTARVRRFKNEKYEARFIKQRVQAGGGSVGIWGAILSNGTGVYQVYSGRMDQNLYIDTLENAMLPSRDLLIDDHMFNGASILTVKTIYTKQCIIYICIKILTEESRLKLYLLNHSNR</sequence>
<dbReference type="InterPro" id="IPR009057">
    <property type="entry name" value="Homeodomain-like_sf"/>
</dbReference>
<dbReference type="SUPFAM" id="SSF46689">
    <property type="entry name" value="Homeodomain-like"/>
    <property type="match status" value="1"/>
</dbReference>
<evidence type="ECO:0000259" key="1">
    <source>
        <dbReference type="Pfam" id="PF01498"/>
    </source>
</evidence>
<dbReference type="GO" id="GO:0015074">
    <property type="term" value="P:DNA integration"/>
    <property type="evidence" value="ECO:0007669"/>
    <property type="project" value="InterPro"/>
</dbReference>
<name>A0A3M7Q3R9_BRAPC</name>
<dbReference type="Proteomes" id="UP000276133">
    <property type="component" value="Unassembled WGS sequence"/>
</dbReference>